<dbReference type="Proteomes" id="UP000710432">
    <property type="component" value="Unassembled WGS sequence"/>
</dbReference>
<evidence type="ECO:0000256" key="7">
    <source>
        <dbReference type="ARBA" id="ARBA00025922"/>
    </source>
</evidence>
<evidence type="ECO:0000256" key="1">
    <source>
        <dbReference type="ARBA" id="ARBA00003689"/>
    </source>
</evidence>
<evidence type="ECO:0000256" key="4">
    <source>
        <dbReference type="ARBA" id="ARBA00022613"/>
    </source>
</evidence>
<organism evidence="12 13">
    <name type="scientific">Microtus ochrogaster</name>
    <name type="common">Prairie vole</name>
    <dbReference type="NCBI Taxonomy" id="79684"/>
    <lineage>
        <taxon>Eukaryota</taxon>
        <taxon>Metazoa</taxon>
        <taxon>Chordata</taxon>
        <taxon>Craniata</taxon>
        <taxon>Vertebrata</taxon>
        <taxon>Euteleostomi</taxon>
        <taxon>Mammalia</taxon>
        <taxon>Eutheria</taxon>
        <taxon>Euarchontoglires</taxon>
        <taxon>Glires</taxon>
        <taxon>Rodentia</taxon>
        <taxon>Myomorpha</taxon>
        <taxon>Muroidea</taxon>
        <taxon>Cricetidae</taxon>
        <taxon>Arvicolinae</taxon>
        <taxon>Microtus</taxon>
    </lineage>
</organism>
<dbReference type="Pfam" id="PF00030">
    <property type="entry name" value="Crystall"/>
    <property type="match status" value="2"/>
</dbReference>
<keyword evidence="5" id="KW-0677">Repeat</keyword>
<comment type="function">
    <text evidence="1">Crystallins are the dominant structural components of the vertebrate eye lens.</text>
</comment>
<evidence type="ECO:0000256" key="2">
    <source>
        <dbReference type="ARBA" id="ARBA00009646"/>
    </source>
</evidence>
<protein>
    <recommendedName>
        <fullName evidence="3">Beta-crystallin B2</fullName>
    </recommendedName>
    <alternativeName>
        <fullName evidence="8">Beta-B2 crystallin</fullName>
    </alternativeName>
    <alternativeName>
        <fullName evidence="9">Beta-crystallin Bp</fullName>
    </alternativeName>
</protein>
<dbReference type="InterPro" id="IPR001064">
    <property type="entry name" value="Beta/gamma_crystallin"/>
</dbReference>
<dbReference type="EMBL" id="JAATJU010018000">
    <property type="protein sequence ID" value="KAH0516924.1"/>
    <property type="molecule type" value="Genomic_DNA"/>
</dbReference>
<dbReference type="SUPFAM" id="SSF49695">
    <property type="entry name" value="gamma-Crystallin-like"/>
    <property type="match status" value="1"/>
</dbReference>
<dbReference type="FunFam" id="2.60.20.10:FF:000005">
    <property type="entry name" value="Crystallin, beta B1"/>
    <property type="match status" value="1"/>
</dbReference>
<feature type="domain" description="Beta/gamma crystallin 'Greek key'" evidence="11">
    <location>
        <begin position="205"/>
        <end position="246"/>
    </location>
</feature>
<accession>A0A8J6L1W9</accession>
<feature type="domain" description="Beta/gamma crystallin 'Greek key'" evidence="11">
    <location>
        <begin position="115"/>
        <end position="154"/>
    </location>
</feature>
<dbReference type="PANTHER" id="PTHR11818">
    <property type="entry name" value="BETA/GAMMA CRYSTALLIN"/>
    <property type="match status" value="1"/>
</dbReference>
<dbReference type="GO" id="GO:0002088">
    <property type="term" value="P:lens development in camera-type eye"/>
    <property type="evidence" value="ECO:0007669"/>
    <property type="project" value="TreeGrafter"/>
</dbReference>
<dbReference type="PANTHER" id="PTHR11818:SF11">
    <property type="entry name" value="BETA-CRYSTALLIN B2"/>
    <property type="match status" value="1"/>
</dbReference>
<dbReference type="SMART" id="SM00247">
    <property type="entry name" value="XTALbg"/>
    <property type="match status" value="2"/>
</dbReference>
<keyword evidence="4" id="KW-0273">Eye lens protein</keyword>
<feature type="region of interest" description="Disordered" evidence="10">
    <location>
        <begin position="26"/>
        <end position="53"/>
    </location>
</feature>
<dbReference type="InterPro" id="IPR011024">
    <property type="entry name" value="G_crystallin-like"/>
</dbReference>
<evidence type="ECO:0000256" key="8">
    <source>
        <dbReference type="ARBA" id="ARBA00031014"/>
    </source>
</evidence>
<evidence type="ECO:0000313" key="12">
    <source>
        <dbReference type="EMBL" id="KAH0516924.1"/>
    </source>
</evidence>
<evidence type="ECO:0000256" key="10">
    <source>
        <dbReference type="SAM" id="MobiDB-lite"/>
    </source>
</evidence>
<sequence>MLSLCQAPGFEDARDSMMICGWEMHEQQSVGTSEKQHGDEPVTHLGSSSPGEGINTTSHCLGFTALAGAGDLLDIEDQQGSHVASSFLPGHLDTRESTMASDHQTQAGKPQPLNPKIIIFEQENFQGHSHELSGPCPNLKETGMERAGSILVQAGPWVGYEQANCKGEQFVFEKGEYPRWDSWTSSRRTDSLSSLRPIKVDSQEHKIILYENPNFTGKKMEIVDDDVPSFHAHGYQEKVSSVRVQSGTWVGYQYPGYRGLQYLLEKGDYKDNSDFGAPHPQVQSVRRIRDMQWHQRGTFHPSS</sequence>
<comment type="caution">
    <text evidence="12">The sequence shown here is derived from an EMBL/GenBank/DDBJ whole genome shotgun (WGS) entry which is preliminary data.</text>
</comment>
<evidence type="ECO:0000256" key="5">
    <source>
        <dbReference type="ARBA" id="ARBA00022737"/>
    </source>
</evidence>
<proteinExistence type="inferred from homology"/>
<dbReference type="Gene3D" id="2.60.20.10">
    <property type="entry name" value="Crystallins"/>
    <property type="match status" value="2"/>
</dbReference>
<dbReference type="PROSITE" id="PS50915">
    <property type="entry name" value="CRYSTALLIN_BETA_GAMMA"/>
    <property type="match status" value="4"/>
</dbReference>
<evidence type="ECO:0000256" key="9">
    <source>
        <dbReference type="ARBA" id="ARBA00033396"/>
    </source>
</evidence>
<evidence type="ECO:0000256" key="6">
    <source>
        <dbReference type="ARBA" id="ARBA00022990"/>
    </source>
</evidence>
<dbReference type="PRINTS" id="PR01367">
    <property type="entry name" value="BGCRYSTALLIN"/>
</dbReference>
<feature type="domain" description="Beta/gamma crystallin 'Greek key'" evidence="11">
    <location>
        <begin position="247"/>
        <end position="289"/>
    </location>
</feature>
<evidence type="ECO:0000313" key="13">
    <source>
        <dbReference type="Proteomes" id="UP000710432"/>
    </source>
</evidence>
<dbReference type="GO" id="GO:0007601">
    <property type="term" value="P:visual perception"/>
    <property type="evidence" value="ECO:0007669"/>
    <property type="project" value="TreeGrafter"/>
</dbReference>
<feature type="domain" description="Beta/gamma crystallin 'Greek key'" evidence="11">
    <location>
        <begin position="155"/>
        <end position="199"/>
    </location>
</feature>
<gene>
    <name evidence="12" type="ORF">LTLLF_123245</name>
</gene>
<dbReference type="FunFam" id="2.60.20.10:FF:000002">
    <property type="entry name" value="Crystallin, beta B2"/>
    <property type="match status" value="1"/>
</dbReference>
<evidence type="ECO:0000256" key="3">
    <source>
        <dbReference type="ARBA" id="ARBA00019517"/>
    </source>
</evidence>
<comment type="similarity">
    <text evidence="2">Belongs to the beta/gamma-crystallin family.</text>
</comment>
<dbReference type="GO" id="GO:0005212">
    <property type="term" value="F:structural constituent of eye lens"/>
    <property type="evidence" value="ECO:0007669"/>
    <property type="project" value="UniProtKB-KW"/>
</dbReference>
<dbReference type="AlphaFoldDB" id="A0A8J6L1W9"/>
<evidence type="ECO:0000259" key="11">
    <source>
        <dbReference type="PROSITE" id="PS50915"/>
    </source>
</evidence>
<reference evidence="12" key="1">
    <citation type="submission" date="2020-03" db="EMBL/GenBank/DDBJ databases">
        <title>Studies in the Genomics of Life Span.</title>
        <authorList>
            <person name="Glass D."/>
        </authorList>
    </citation>
    <scope>NUCLEOTIDE SEQUENCE</scope>
    <source>
        <strain evidence="12">LTLLF</strain>
        <tissue evidence="12">Muscle</tissue>
    </source>
</reference>
<keyword evidence="6" id="KW-0007">Acetylation</keyword>
<comment type="subunit">
    <text evidence="7">Homo/heterodimer, or complexes of higher-order. The structure of beta-crystallin oligomers seems to be stabilized through interactions between the N-terminal arms.</text>
</comment>
<dbReference type="InterPro" id="IPR050252">
    <property type="entry name" value="Beta/Gamma-Crystallin"/>
</dbReference>
<name>A0A8J6L1W9_MICOH</name>